<dbReference type="AlphaFoldDB" id="A0A0P1AUN4"/>
<dbReference type="PROSITE" id="PS50222">
    <property type="entry name" value="EF_HAND_2"/>
    <property type="match status" value="1"/>
</dbReference>
<dbReference type="RefSeq" id="XP_024581058.1">
    <property type="nucleotide sequence ID" value="XM_024730819.1"/>
</dbReference>
<feature type="region of interest" description="Disordered" evidence="1">
    <location>
        <begin position="516"/>
        <end position="538"/>
    </location>
</feature>
<protein>
    <submittedName>
        <fullName evidence="3">EF-hand domain pair</fullName>
    </submittedName>
</protein>
<dbReference type="InterPro" id="IPR011992">
    <property type="entry name" value="EF-hand-dom_pair"/>
</dbReference>
<dbReference type="GeneID" id="36396091"/>
<dbReference type="OrthoDB" id="26525at2759"/>
<dbReference type="InterPro" id="IPR002048">
    <property type="entry name" value="EF_hand_dom"/>
</dbReference>
<feature type="compositionally biased region" description="Basic and acidic residues" evidence="1">
    <location>
        <begin position="521"/>
        <end position="533"/>
    </location>
</feature>
<sequence length="712" mass="81543">MVGFKISSNCSEETQLETHENLIIIVEMVLCWECPAFLMAVAPWCRDCKRQQIACVRVAVTEQWTPNFSLRFDLEVLATEEDDKTSVLYLMRLVNQRQILRTLEFTLIGAGSTKQRPQGIREDDGILDERLKLWLEGDGHIPAPSKEDLVRWLLTWMVLVPVAAEGESSNDTEWYVLLCGEKGLEDWIDDEEENVFSNEVCDASDFEHVCRNGNDVDDDCEDGERGTESEEDDMPPPYEGLETNCFEKILYKGRQESDLKQVQVNARSNVRSSKAIDVYESLKETRDLVDEQSVKRSICSSSQDFVKPSAASIRAEQYEKVVFKPTIVQLSYRIKTENLNEEYSDDQRFYYKELGTLHRNVRMMKKQQDKVEKLSNLHRIQLLNESARKMRAIEQSNHKAQVARRLIADEREYRDEMNVIEMRLKKASIALKRDRERIKRHSRIALVNTTKTLNGTVQVKPALQKEMESALGALRKGSTVYDHDGCRRNVERTGLTAKESALRSAMRKVRLLASKSKKGVTSRDLDPQRDGKFSHRQSNKMLRDENLFEQVEDQALPADESLTVDRKIQDLLGISSNPKTFFNANISGPEMRQIFSKYDPSSCGMVSLKDFQLVLDHLGVNHNDPDLKLLILKFHAVKDGYIDYKKFLAHVNLSDTGDEPTSITGNSFQSADHINLLASNAQNTSPRTSRILSELQNISSTQAELRRRFNIN</sequence>
<evidence type="ECO:0000256" key="1">
    <source>
        <dbReference type="SAM" id="MobiDB-lite"/>
    </source>
</evidence>
<dbReference type="EMBL" id="CCYD01001336">
    <property type="protein sequence ID" value="CEG44689.1"/>
    <property type="molecule type" value="Genomic_DNA"/>
</dbReference>
<keyword evidence="4" id="KW-1185">Reference proteome</keyword>
<evidence type="ECO:0000313" key="4">
    <source>
        <dbReference type="Proteomes" id="UP000054928"/>
    </source>
</evidence>
<organism evidence="3 4">
    <name type="scientific">Plasmopara halstedii</name>
    <name type="common">Downy mildew of sunflower</name>
    <dbReference type="NCBI Taxonomy" id="4781"/>
    <lineage>
        <taxon>Eukaryota</taxon>
        <taxon>Sar</taxon>
        <taxon>Stramenopiles</taxon>
        <taxon>Oomycota</taxon>
        <taxon>Peronosporomycetes</taxon>
        <taxon>Peronosporales</taxon>
        <taxon>Peronosporaceae</taxon>
        <taxon>Plasmopara</taxon>
    </lineage>
</organism>
<dbReference type="Gene3D" id="1.10.238.10">
    <property type="entry name" value="EF-hand"/>
    <property type="match status" value="1"/>
</dbReference>
<evidence type="ECO:0000259" key="2">
    <source>
        <dbReference type="PROSITE" id="PS50222"/>
    </source>
</evidence>
<dbReference type="PANTHER" id="PTHR20875:SF0">
    <property type="entry name" value="GH12158P"/>
    <property type="match status" value="1"/>
</dbReference>
<dbReference type="InterPro" id="IPR052603">
    <property type="entry name" value="EFCB6"/>
</dbReference>
<dbReference type="PANTHER" id="PTHR20875">
    <property type="entry name" value="EF-HAND CALCIUM-BINDING DOMAIN-CONTAINING PROTEIN 6-RELATED"/>
    <property type="match status" value="1"/>
</dbReference>
<dbReference type="SUPFAM" id="SSF47473">
    <property type="entry name" value="EF-hand"/>
    <property type="match status" value="1"/>
</dbReference>
<reference evidence="4" key="1">
    <citation type="submission" date="2014-09" db="EMBL/GenBank/DDBJ databases">
        <authorList>
            <person name="Sharma Rahul"/>
            <person name="Thines Marco"/>
        </authorList>
    </citation>
    <scope>NUCLEOTIDE SEQUENCE [LARGE SCALE GENOMIC DNA]</scope>
</reference>
<proteinExistence type="predicted"/>
<accession>A0A0P1AUN4</accession>
<feature type="region of interest" description="Disordered" evidence="1">
    <location>
        <begin position="214"/>
        <end position="239"/>
    </location>
</feature>
<dbReference type="GO" id="GO:0005509">
    <property type="term" value="F:calcium ion binding"/>
    <property type="evidence" value="ECO:0007669"/>
    <property type="project" value="InterPro"/>
</dbReference>
<name>A0A0P1AUN4_PLAHL</name>
<dbReference type="OMA" id="WHERTSV"/>
<dbReference type="Proteomes" id="UP000054928">
    <property type="component" value="Unassembled WGS sequence"/>
</dbReference>
<evidence type="ECO:0000313" key="3">
    <source>
        <dbReference type="EMBL" id="CEG44689.1"/>
    </source>
</evidence>
<feature type="domain" description="EF-hand" evidence="2">
    <location>
        <begin position="586"/>
        <end position="621"/>
    </location>
</feature>